<dbReference type="KEGG" id="tgb:HG536_0F04730"/>
<dbReference type="GeneID" id="59327361"/>
<dbReference type="Gene3D" id="3.40.50.720">
    <property type="entry name" value="NAD(P)-binding Rossmann-like Domain"/>
    <property type="match status" value="1"/>
</dbReference>
<dbReference type="PANTHER" id="PTHR47534">
    <property type="entry name" value="YALI0E05731P"/>
    <property type="match status" value="1"/>
</dbReference>
<dbReference type="EMBL" id="CP059251">
    <property type="protein sequence ID" value="QLL34146.1"/>
    <property type="molecule type" value="Genomic_DNA"/>
</dbReference>
<dbReference type="PANTHER" id="PTHR47534:SF3">
    <property type="entry name" value="ALCOHOL DEHYDROGENASE-LIKE C-TERMINAL DOMAIN-CONTAINING PROTEIN"/>
    <property type="match status" value="1"/>
</dbReference>
<protein>
    <recommendedName>
        <fullName evidence="4">Oxidoreductase</fullName>
    </recommendedName>
</protein>
<accession>A0A7G3ZKW0</accession>
<name>A0A7G3ZKW0_9SACH</name>
<proteinExistence type="predicted"/>
<dbReference type="Pfam" id="PF00106">
    <property type="entry name" value="adh_short"/>
    <property type="match status" value="1"/>
</dbReference>
<dbReference type="InterPro" id="IPR036291">
    <property type="entry name" value="NAD(P)-bd_dom_sf"/>
</dbReference>
<dbReference type="PRINTS" id="PR00081">
    <property type="entry name" value="GDHRDH"/>
</dbReference>
<evidence type="ECO:0000313" key="2">
    <source>
        <dbReference type="EMBL" id="QLL34146.1"/>
    </source>
</evidence>
<dbReference type="InterPro" id="IPR052228">
    <property type="entry name" value="Sec_Metab_Biosynth_Oxidored"/>
</dbReference>
<keyword evidence="3" id="KW-1185">Reference proteome</keyword>
<keyword evidence="1" id="KW-0560">Oxidoreductase</keyword>
<dbReference type="SUPFAM" id="SSF51735">
    <property type="entry name" value="NAD(P)-binding Rossmann-fold domains"/>
    <property type="match status" value="1"/>
</dbReference>
<evidence type="ECO:0000256" key="1">
    <source>
        <dbReference type="ARBA" id="ARBA00023002"/>
    </source>
</evidence>
<evidence type="ECO:0008006" key="4">
    <source>
        <dbReference type="Google" id="ProtNLM"/>
    </source>
</evidence>
<evidence type="ECO:0000313" key="3">
    <source>
        <dbReference type="Proteomes" id="UP000515788"/>
    </source>
</evidence>
<dbReference type="RefSeq" id="XP_037140820.1">
    <property type="nucleotide sequence ID" value="XM_037284924.1"/>
</dbReference>
<organism evidence="2 3">
    <name type="scientific">Torulaspora globosa</name>
    <dbReference type="NCBI Taxonomy" id="48254"/>
    <lineage>
        <taxon>Eukaryota</taxon>
        <taxon>Fungi</taxon>
        <taxon>Dikarya</taxon>
        <taxon>Ascomycota</taxon>
        <taxon>Saccharomycotina</taxon>
        <taxon>Saccharomycetes</taxon>
        <taxon>Saccharomycetales</taxon>
        <taxon>Saccharomycetaceae</taxon>
        <taxon>Torulaspora</taxon>
    </lineage>
</organism>
<reference evidence="2 3" key="1">
    <citation type="submission" date="2020-06" db="EMBL/GenBank/DDBJ databases">
        <title>The yeast mating-type switching endonuclease HO is a domesticated member of an unorthodox homing genetic element family.</title>
        <authorList>
            <person name="Coughlan A.Y."/>
            <person name="Lombardi L."/>
            <person name="Braun-Galleani S."/>
            <person name="Martos A.R."/>
            <person name="Galeote V."/>
            <person name="Bigey F."/>
            <person name="Dequin S."/>
            <person name="Byrne K.P."/>
            <person name="Wolfe K.H."/>
        </authorList>
    </citation>
    <scope>NUCLEOTIDE SEQUENCE [LARGE SCALE GENOMIC DNA]</scope>
    <source>
        <strain evidence="2 3">CBS764</strain>
    </source>
</reference>
<dbReference type="GO" id="GO:0016491">
    <property type="term" value="F:oxidoreductase activity"/>
    <property type="evidence" value="ECO:0007669"/>
    <property type="project" value="UniProtKB-KW"/>
</dbReference>
<dbReference type="OrthoDB" id="2898509at2759"/>
<sequence>MKRDNSFEWHESPLESLALEALKVAVIGGTNGLGRAIALQLASRGAHVIVVGRSFKDSEVQNISFVQADLSSMEVARQIAQQIAPETLDILLFTTGIFASTSKQVTAEGLERDLAVSYLNRLVMLNEIAPKLRRTKNSLGFKPRVFSMGYPGSGELGTIDDLNQENSYGAIKAHMNTVAGNEALVRVAAERYPQLNIYGLNPGIVRTNIRDNLLGENSWKSYIIEGIIGWFTQTPEQYAAKMVPLMVAPELEKRSGTFYNNKAQGILPSEGMTPNYAASYVEASEELLKSKGLAK</sequence>
<dbReference type="InterPro" id="IPR002347">
    <property type="entry name" value="SDR_fam"/>
</dbReference>
<dbReference type="AlphaFoldDB" id="A0A7G3ZKW0"/>
<dbReference type="Proteomes" id="UP000515788">
    <property type="component" value="Chromosome 6"/>
</dbReference>
<gene>
    <name evidence="2" type="ORF">HG536_0F04730</name>
</gene>